<evidence type="ECO:0000256" key="10">
    <source>
        <dbReference type="ARBA" id="ARBA00047389"/>
    </source>
</evidence>
<dbReference type="Gene3D" id="2.40.37.10">
    <property type="entry name" value="Lyase, Ornithine Decarboxylase, Chain A, domain 1"/>
    <property type="match status" value="1"/>
</dbReference>
<protein>
    <recommendedName>
        <fullName evidence="3">Carboxynorspermidine/carboxyspermidine decarboxylase</fullName>
        <ecNumber evidence="2">4.1.1.96</ecNumber>
    </recommendedName>
</protein>
<dbReference type="InterPro" id="IPR029066">
    <property type="entry name" value="PLP-binding_barrel"/>
</dbReference>
<organism evidence="12 13">
    <name type="scientific">Lentisphaera profundi</name>
    <dbReference type="NCBI Taxonomy" id="1658616"/>
    <lineage>
        <taxon>Bacteria</taxon>
        <taxon>Pseudomonadati</taxon>
        <taxon>Lentisphaerota</taxon>
        <taxon>Lentisphaeria</taxon>
        <taxon>Lentisphaerales</taxon>
        <taxon>Lentisphaeraceae</taxon>
        <taxon>Lentisphaera</taxon>
    </lineage>
</organism>
<dbReference type="NCBIfam" id="TIGR01047">
    <property type="entry name" value="nspC"/>
    <property type="match status" value="1"/>
</dbReference>
<evidence type="ECO:0000256" key="7">
    <source>
        <dbReference type="ARBA" id="ARBA00023239"/>
    </source>
</evidence>
<dbReference type="Pfam" id="PF00278">
    <property type="entry name" value="Orn_DAP_Arg_deC"/>
    <property type="match status" value="1"/>
</dbReference>
<keyword evidence="13" id="KW-1185">Reference proteome</keyword>
<dbReference type="Proteomes" id="UP001214250">
    <property type="component" value="Chromosome 2"/>
</dbReference>
<gene>
    <name evidence="12" type="primary">nspC</name>
    <name evidence="12" type="ORF">PQO03_17505</name>
</gene>
<dbReference type="RefSeq" id="WP_274152136.1">
    <property type="nucleotide sequence ID" value="NZ_CP117812.1"/>
</dbReference>
<evidence type="ECO:0000256" key="9">
    <source>
        <dbReference type="ARBA" id="ARBA00047351"/>
    </source>
</evidence>
<evidence type="ECO:0000256" key="6">
    <source>
        <dbReference type="ARBA" id="ARBA00023066"/>
    </source>
</evidence>
<name>A0ABY7VTT5_9BACT</name>
<keyword evidence="6" id="KW-0745">Spermidine biosynthesis</keyword>
<keyword evidence="7 12" id="KW-0456">Lyase</keyword>
<evidence type="ECO:0000313" key="12">
    <source>
        <dbReference type="EMBL" id="WDE97626.1"/>
    </source>
</evidence>
<comment type="catalytic activity">
    <reaction evidence="10">
        <text>carboxynorspermidine + H(+) = norspermidine + CO2</text>
        <dbReference type="Rhea" id="RHEA:34099"/>
        <dbReference type="ChEBI" id="CHEBI:15378"/>
        <dbReference type="ChEBI" id="CHEBI:16526"/>
        <dbReference type="ChEBI" id="CHEBI:57920"/>
        <dbReference type="ChEBI" id="CHEBI:65070"/>
        <dbReference type="EC" id="4.1.1.96"/>
    </reaction>
</comment>
<evidence type="ECO:0000256" key="3">
    <source>
        <dbReference type="ARBA" id="ARBA00013633"/>
    </source>
</evidence>
<evidence type="ECO:0000256" key="1">
    <source>
        <dbReference type="ARBA" id="ARBA00001933"/>
    </source>
</evidence>
<dbReference type="Gene3D" id="3.20.20.10">
    <property type="entry name" value="Alanine racemase"/>
    <property type="match status" value="1"/>
</dbReference>
<dbReference type="EC" id="4.1.1.96" evidence="2"/>
<comment type="catalytic activity">
    <reaction evidence="9">
        <text>carboxyspermidine + H(+) = spermidine + CO2</text>
        <dbReference type="Rhea" id="RHEA:34095"/>
        <dbReference type="ChEBI" id="CHEBI:15378"/>
        <dbReference type="ChEBI" id="CHEBI:16526"/>
        <dbReference type="ChEBI" id="CHEBI:57834"/>
        <dbReference type="ChEBI" id="CHEBI:65072"/>
        <dbReference type="EC" id="4.1.1.96"/>
    </reaction>
</comment>
<dbReference type="PANTHER" id="PTHR43727">
    <property type="entry name" value="DIAMINOPIMELATE DECARBOXYLASE"/>
    <property type="match status" value="1"/>
</dbReference>
<comment type="similarity">
    <text evidence="8">Belongs to the Orn/Lys/Arg decarboxylase class-II family. NspC subfamily.</text>
</comment>
<dbReference type="SUPFAM" id="SSF50621">
    <property type="entry name" value="Alanine racemase C-terminal domain-like"/>
    <property type="match status" value="1"/>
</dbReference>
<accession>A0ABY7VTT5</accession>
<evidence type="ECO:0000256" key="8">
    <source>
        <dbReference type="ARBA" id="ARBA00025802"/>
    </source>
</evidence>
<dbReference type="PIRSF" id="PIRSF038941">
    <property type="entry name" value="NspC"/>
    <property type="match status" value="1"/>
</dbReference>
<proteinExistence type="inferred from homology"/>
<comment type="cofactor">
    <cofactor evidence="1">
        <name>pyridoxal 5'-phosphate</name>
        <dbReference type="ChEBI" id="CHEBI:597326"/>
    </cofactor>
</comment>
<keyword evidence="4" id="KW-0210">Decarboxylase</keyword>
<reference evidence="12 13" key="1">
    <citation type="submission" date="2023-02" db="EMBL/GenBank/DDBJ databases">
        <title>Genome sequence of Lentisphaera profundi SAORIC-696.</title>
        <authorList>
            <person name="Kim e."/>
            <person name="Cho J.-C."/>
            <person name="Choi A."/>
            <person name="Kang I."/>
        </authorList>
    </citation>
    <scope>NUCLEOTIDE SEQUENCE [LARGE SCALE GENOMIC DNA]</scope>
    <source>
        <strain evidence="12 13">SAORIC-696</strain>
    </source>
</reference>
<dbReference type="InterPro" id="IPR022643">
    <property type="entry name" value="De-COase2_C"/>
</dbReference>
<dbReference type="InterPro" id="IPR009006">
    <property type="entry name" value="Ala_racemase/Decarboxylase_C"/>
</dbReference>
<dbReference type="SUPFAM" id="SSF51419">
    <property type="entry name" value="PLP-binding barrel"/>
    <property type="match status" value="1"/>
</dbReference>
<evidence type="ECO:0000256" key="4">
    <source>
        <dbReference type="ARBA" id="ARBA00022793"/>
    </source>
</evidence>
<feature type="domain" description="Orn/DAP/Arg decarboxylase 2 C-terminal" evidence="11">
    <location>
        <begin position="129"/>
        <end position="346"/>
    </location>
</feature>
<dbReference type="GO" id="GO:0016829">
    <property type="term" value="F:lyase activity"/>
    <property type="evidence" value="ECO:0007669"/>
    <property type="project" value="UniProtKB-KW"/>
</dbReference>
<evidence type="ECO:0000259" key="11">
    <source>
        <dbReference type="Pfam" id="PF00278"/>
    </source>
</evidence>
<evidence type="ECO:0000313" key="13">
    <source>
        <dbReference type="Proteomes" id="UP001214250"/>
    </source>
</evidence>
<dbReference type="EMBL" id="CP117812">
    <property type="protein sequence ID" value="WDE97626.1"/>
    <property type="molecule type" value="Genomic_DNA"/>
</dbReference>
<keyword evidence="5" id="KW-0663">Pyridoxal phosphate</keyword>
<dbReference type="PANTHER" id="PTHR43727:SF1">
    <property type="entry name" value="CARBOXYNORSPERMIDINE_CARBOXYSPERMIDINE DECARBOXYLASE"/>
    <property type="match status" value="1"/>
</dbReference>
<evidence type="ECO:0000256" key="2">
    <source>
        <dbReference type="ARBA" id="ARBA00012259"/>
    </source>
</evidence>
<dbReference type="InterPro" id="IPR005730">
    <property type="entry name" value="Nsp_de-COase"/>
</dbReference>
<dbReference type="CDD" id="cd06829">
    <property type="entry name" value="PLPDE_III_CANSDC"/>
    <property type="match status" value="1"/>
</dbReference>
<sequence>MNYYSDIFPKRPYLKDLQLDDFPKSPAYIIDEQALERNLKILKQVKDQTSCKILLALKGFATYKTFPLIKEYLDGCCASSLWEAQLAREEFGLEVHTYAPAFRQEEITQIAHLSDHLIFNSVQQLERYKDSLNNVEIGLRVNPEHSETEVDLYNPCSKFSRLGARISDLDQLNPENISGLHMHTLCQKGADALARTLEVFEEKFTRFLPHLKWLNLGGGHHITQVDYDLDLLIKLINNLKAKYDLQVYLEPGEAVAINTGSLLCTVLEVFESAGFKHVILDLSATCHMPDVLEMPYRPDIRGAAEDGVKAFTYRLGGMSCLAGDNFGIYSFDAELQVGDRLLFDDMSHYTMVKTSFFNGVGHPSIYLRNKDNENVLLREFSYSDYKNKL</sequence>
<evidence type="ECO:0000256" key="5">
    <source>
        <dbReference type="ARBA" id="ARBA00022898"/>
    </source>
</evidence>